<feature type="transmembrane region" description="Helical" evidence="1">
    <location>
        <begin position="43"/>
        <end position="65"/>
    </location>
</feature>
<proteinExistence type="predicted"/>
<feature type="transmembrane region" description="Helical" evidence="1">
    <location>
        <begin position="110"/>
        <end position="133"/>
    </location>
</feature>
<evidence type="ECO:0000313" key="3">
    <source>
        <dbReference type="Proteomes" id="UP001328107"/>
    </source>
</evidence>
<protein>
    <submittedName>
        <fullName evidence="2">Uncharacterized protein</fullName>
    </submittedName>
</protein>
<keyword evidence="1" id="KW-0472">Membrane</keyword>
<dbReference type="EMBL" id="BTRK01000005">
    <property type="protein sequence ID" value="GMR52729.1"/>
    <property type="molecule type" value="Genomic_DNA"/>
</dbReference>
<feature type="transmembrane region" description="Helical" evidence="1">
    <location>
        <begin position="72"/>
        <end position="90"/>
    </location>
</feature>
<gene>
    <name evidence="2" type="ORF">PMAYCL1PPCAC_22924</name>
</gene>
<keyword evidence="3" id="KW-1185">Reference proteome</keyword>
<accession>A0AAN5CXY5</accession>
<name>A0AAN5CXY5_9BILA</name>
<comment type="caution">
    <text evidence="2">The sequence shown here is derived from an EMBL/GenBank/DDBJ whole genome shotgun (WGS) entry which is preliminary data.</text>
</comment>
<reference evidence="3" key="1">
    <citation type="submission" date="2022-10" db="EMBL/GenBank/DDBJ databases">
        <title>Genome assembly of Pristionchus species.</title>
        <authorList>
            <person name="Yoshida K."/>
            <person name="Sommer R.J."/>
        </authorList>
    </citation>
    <scope>NUCLEOTIDE SEQUENCE [LARGE SCALE GENOMIC DNA]</scope>
    <source>
        <strain evidence="3">RS5460</strain>
    </source>
</reference>
<feature type="transmembrane region" description="Helical" evidence="1">
    <location>
        <begin position="12"/>
        <end position="37"/>
    </location>
</feature>
<keyword evidence="1" id="KW-0812">Transmembrane</keyword>
<evidence type="ECO:0000313" key="2">
    <source>
        <dbReference type="EMBL" id="GMR52729.1"/>
    </source>
</evidence>
<organism evidence="2 3">
    <name type="scientific">Pristionchus mayeri</name>
    <dbReference type="NCBI Taxonomy" id="1317129"/>
    <lineage>
        <taxon>Eukaryota</taxon>
        <taxon>Metazoa</taxon>
        <taxon>Ecdysozoa</taxon>
        <taxon>Nematoda</taxon>
        <taxon>Chromadorea</taxon>
        <taxon>Rhabditida</taxon>
        <taxon>Rhabditina</taxon>
        <taxon>Diplogasteromorpha</taxon>
        <taxon>Diplogasteroidea</taxon>
        <taxon>Neodiplogasteridae</taxon>
        <taxon>Pristionchus</taxon>
    </lineage>
</organism>
<evidence type="ECO:0000256" key="1">
    <source>
        <dbReference type="SAM" id="Phobius"/>
    </source>
</evidence>
<keyword evidence="1" id="KW-1133">Transmembrane helix</keyword>
<dbReference type="AlphaFoldDB" id="A0AAN5CXY5"/>
<sequence>MEYFNRNDHRYLTCCGQVHVSTLARVLMVLSIAGYSLACYYEVSTGVVSSLSGIPIVCLGVYGVFRERRSAIFVFIVLAITLTVVWMIRFQTEVAEILEEEGSYPPLNGLALPAVVCFCLFISSIQYFVYMTFWNLAKFIKHRDIALERQRCQNV</sequence>
<dbReference type="Proteomes" id="UP001328107">
    <property type="component" value="Unassembled WGS sequence"/>
</dbReference>